<dbReference type="Proteomes" id="UP001205910">
    <property type="component" value="Unassembled WGS sequence"/>
</dbReference>
<reference evidence="2 3" key="1">
    <citation type="submission" date="2021-11" db="EMBL/GenBank/DDBJ databases">
        <title>Whole genome sequences of diphtheriae toxin producing Corynebacterium ulcerans isolates from cats in Osaka, Japan.</title>
        <authorList>
            <person name="Umeda K."/>
            <person name="Hirai Y."/>
        </authorList>
    </citation>
    <scope>NUCLEOTIDE SEQUENCE [LARGE SCALE GENOMIC DNA]</scope>
    <source>
        <strain evidence="2 3">12109B-1</strain>
    </source>
</reference>
<dbReference type="EMBL" id="BQFK01000005">
    <property type="protein sequence ID" value="GJJ43734.1"/>
    <property type="molecule type" value="Genomic_DNA"/>
</dbReference>
<feature type="domain" description="CinA C-terminal" evidence="1">
    <location>
        <begin position="8"/>
        <end position="167"/>
    </location>
</feature>
<dbReference type="SUPFAM" id="SSF142433">
    <property type="entry name" value="CinA-like"/>
    <property type="match status" value="1"/>
</dbReference>
<dbReference type="NCBIfam" id="TIGR00199">
    <property type="entry name" value="PncC_domain"/>
    <property type="match status" value="1"/>
</dbReference>
<evidence type="ECO:0000313" key="2">
    <source>
        <dbReference type="EMBL" id="GJJ43734.1"/>
    </source>
</evidence>
<dbReference type="AlphaFoldDB" id="A0ABD0BHQ0"/>
<dbReference type="InterPro" id="IPR036653">
    <property type="entry name" value="CinA-like_C"/>
</dbReference>
<dbReference type="KEGG" id="cuz:Cul05146_1401"/>
<dbReference type="Gene3D" id="3.90.950.20">
    <property type="entry name" value="CinA-like"/>
    <property type="match status" value="1"/>
</dbReference>
<dbReference type="InterPro" id="IPR008136">
    <property type="entry name" value="CinA_C"/>
</dbReference>
<organism evidence="2 3">
    <name type="scientific">Corynebacterium ulcerans</name>
    <dbReference type="NCBI Taxonomy" id="65058"/>
    <lineage>
        <taxon>Bacteria</taxon>
        <taxon>Bacillati</taxon>
        <taxon>Actinomycetota</taxon>
        <taxon>Actinomycetes</taxon>
        <taxon>Mycobacteriales</taxon>
        <taxon>Corynebacteriaceae</taxon>
        <taxon>Corynebacterium</taxon>
    </lineage>
</organism>
<evidence type="ECO:0000259" key="1">
    <source>
        <dbReference type="Pfam" id="PF02464"/>
    </source>
</evidence>
<evidence type="ECO:0000313" key="3">
    <source>
        <dbReference type="Proteomes" id="UP001205910"/>
    </source>
</evidence>
<comment type="caution">
    <text evidence="2">The sequence shown here is derived from an EMBL/GenBank/DDBJ whole genome shotgun (WGS) entry which is preliminary data.</text>
</comment>
<gene>
    <name evidence="2" type="ORF">CULCOIPH005_19230</name>
</gene>
<proteinExistence type="predicted"/>
<protein>
    <submittedName>
        <fullName evidence="2">Competence protein</fullName>
    </submittedName>
</protein>
<accession>A0ABD0BHQ0</accession>
<dbReference type="RefSeq" id="WP_013911727.1">
    <property type="nucleotide sequence ID" value="NZ_AP019662.1"/>
</dbReference>
<dbReference type="Pfam" id="PF02464">
    <property type="entry name" value="CinA"/>
    <property type="match status" value="1"/>
</dbReference>
<sequence length="171" mass="17554">MNDNAEGARQVIAALRRRGETLAACESLTAGLYMASLADVPGASAVLTGGFVTYATNLKHDLAGVDQSILDEFGPVSSECAVAMAQGVRIRCGASWGVSLTGVAGPDQQAGHPVGEVWIGIASPTGHVSAHRAGALRGSETADALLSGTRLHIRSAAVRCAHELMMQFLTA</sequence>
<name>A0ABD0BHQ0_CORUL</name>